<accession>A0ABT8C951</accession>
<evidence type="ECO:0000313" key="2">
    <source>
        <dbReference type="Proteomes" id="UP001236663"/>
    </source>
</evidence>
<dbReference type="RefSeq" id="WP_163385608.1">
    <property type="nucleotide sequence ID" value="NZ_JAUFQS010000013.1"/>
</dbReference>
<keyword evidence="2" id="KW-1185">Reference proteome</keyword>
<evidence type="ECO:0000313" key="1">
    <source>
        <dbReference type="EMBL" id="MDN3688896.1"/>
    </source>
</evidence>
<dbReference type="Proteomes" id="UP001236663">
    <property type="component" value="Unassembled WGS sequence"/>
</dbReference>
<proteinExistence type="predicted"/>
<name>A0ABT8C951_9BACT</name>
<reference evidence="2" key="1">
    <citation type="journal article" date="2019" name="Int. J. Syst. Evol. Microbiol.">
        <title>The Global Catalogue of Microorganisms (GCM) 10K type strain sequencing project: providing services to taxonomists for standard genome sequencing and annotation.</title>
        <authorList>
            <consortium name="The Broad Institute Genomics Platform"/>
            <consortium name="The Broad Institute Genome Sequencing Center for Infectious Disease"/>
            <person name="Wu L."/>
            <person name="Ma J."/>
        </authorList>
    </citation>
    <scope>NUCLEOTIDE SEQUENCE [LARGE SCALE GENOMIC DNA]</scope>
    <source>
        <strain evidence="2">CECT 7706</strain>
    </source>
</reference>
<organism evidence="1 2">
    <name type="scientific">Cyclobacterium jeungdonense</name>
    <dbReference type="NCBI Taxonomy" id="708087"/>
    <lineage>
        <taxon>Bacteria</taxon>
        <taxon>Pseudomonadati</taxon>
        <taxon>Bacteroidota</taxon>
        <taxon>Cytophagia</taxon>
        <taxon>Cytophagales</taxon>
        <taxon>Cyclobacteriaceae</taxon>
        <taxon>Cyclobacterium</taxon>
    </lineage>
</organism>
<gene>
    <name evidence="1" type="ORF">QWZ15_13735</name>
</gene>
<sequence>MCTYTDRLPRVLRGLMKYDWGHVSTLAVTEGVRREGNTVIASAAKQSEPER</sequence>
<comment type="caution">
    <text evidence="1">The sequence shown here is derived from an EMBL/GenBank/DDBJ whole genome shotgun (WGS) entry which is preliminary data.</text>
</comment>
<dbReference type="EMBL" id="JAUFQS010000013">
    <property type="protein sequence ID" value="MDN3688896.1"/>
    <property type="molecule type" value="Genomic_DNA"/>
</dbReference>
<protein>
    <submittedName>
        <fullName evidence="1">Uncharacterized protein</fullName>
    </submittedName>
</protein>